<evidence type="ECO:0000256" key="11">
    <source>
        <dbReference type="PIRSR" id="PIRSR000445-4"/>
    </source>
</evidence>
<evidence type="ECO:0000256" key="10">
    <source>
        <dbReference type="PIRSR" id="PIRSR000445-3"/>
    </source>
</evidence>
<dbReference type="SUPFAM" id="SSF69075">
    <property type="entry name" value="Glutamyl tRNA-reductase dimerization domain"/>
    <property type="match status" value="1"/>
</dbReference>
<feature type="domain" description="Tetrapyrrole biosynthesis glutamyl-tRNA reductase dimerisation" evidence="13">
    <location>
        <begin position="315"/>
        <end position="400"/>
    </location>
</feature>
<organism evidence="16 17">
    <name type="scientific">Rhynchophorus ferrugineus</name>
    <name type="common">Red palm weevil</name>
    <name type="synonym">Curculio ferrugineus</name>
    <dbReference type="NCBI Taxonomy" id="354439"/>
    <lineage>
        <taxon>Eukaryota</taxon>
        <taxon>Metazoa</taxon>
        <taxon>Ecdysozoa</taxon>
        <taxon>Arthropoda</taxon>
        <taxon>Hexapoda</taxon>
        <taxon>Insecta</taxon>
        <taxon>Pterygota</taxon>
        <taxon>Neoptera</taxon>
        <taxon>Endopterygota</taxon>
        <taxon>Coleoptera</taxon>
        <taxon>Polyphaga</taxon>
        <taxon>Cucujiformia</taxon>
        <taxon>Curculionidae</taxon>
        <taxon>Dryophthorinae</taxon>
        <taxon>Rhynchophorus</taxon>
    </lineage>
</organism>
<evidence type="ECO:0000256" key="8">
    <source>
        <dbReference type="PIRSR" id="PIRSR000445-1"/>
    </source>
</evidence>
<evidence type="ECO:0000256" key="6">
    <source>
        <dbReference type="ARBA" id="ARBA00023244"/>
    </source>
</evidence>
<dbReference type="FunFam" id="3.30.460.30:FF:000001">
    <property type="entry name" value="Glutamyl-tRNA reductase"/>
    <property type="match status" value="1"/>
</dbReference>
<dbReference type="Gene3D" id="3.40.50.720">
    <property type="entry name" value="NAD(P)-binding Rossmann-like Domain"/>
    <property type="match status" value="1"/>
</dbReference>
<evidence type="ECO:0000259" key="14">
    <source>
        <dbReference type="Pfam" id="PF01488"/>
    </source>
</evidence>
<dbReference type="NCBIfam" id="TIGR01035">
    <property type="entry name" value="hemA"/>
    <property type="match status" value="1"/>
</dbReference>
<feature type="non-terminal residue" evidence="16">
    <location>
        <position position="408"/>
    </location>
</feature>
<dbReference type="InterPro" id="IPR036291">
    <property type="entry name" value="NAD(P)-bd_dom_sf"/>
</dbReference>
<dbReference type="InterPro" id="IPR018214">
    <property type="entry name" value="GluRdtase_CS"/>
</dbReference>
<dbReference type="Pfam" id="PF01488">
    <property type="entry name" value="Shikimate_DH"/>
    <property type="match status" value="1"/>
</dbReference>
<dbReference type="AlphaFoldDB" id="A0A834M9D6"/>
<comment type="similarity">
    <text evidence="2 12">Belongs to the glutamyl-tRNA reductase family.</text>
</comment>
<evidence type="ECO:0000256" key="3">
    <source>
        <dbReference type="ARBA" id="ARBA00012970"/>
    </source>
</evidence>
<dbReference type="InterPro" id="IPR000343">
    <property type="entry name" value="4pyrrol_synth_GluRdtase"/>
</dbReference>
<evidence type="ECO:0000256" key="7">
    <source>
        <dbReference type="ARBA" id="ARBA00047464"/>
    </source>
</evidence>
<dbReference type="GO" id="GO:0008883">
    <property type="term" value="F:glutamyl-tRNA reductase activity"/>
    <property type="evidence" value="ECO:0007669"/>
    <property type="project" value="UniProtKB-EC"/>
</dbReference>
<dbReference type="GO" id="GO:0050661">
    <property type="term" value="F:NADP binding"/>
    <property type="evidence" value="ECO:0007669"/>
    <property type="project" value="InterPro"/>
</dbReference>
<proteinExistence type="inferred from homology"/>
<feature type="domain" description="Glutamyl-tRNA reductase N-terminal" evidence="15">
    <location>
        <begin position="1"/>
        <end position="146"/>
    </location>
</feature>
<evidence type="ECO:0000256" key="4">
    <source>
        <dbReference type="ARBA" id="ARBA00022857"/>
    </source>
</evidence>
<feature type="binding site" evidence="10">
    <location>
        <begin position="179"/>
        <end position="184"/>
    </location>
    <ligand>
        <name>NADP(+)</name>
        <dbReference type="ChEBI" id="CHEBI:58349"/>
    </ligand>
</feature>
<evidence type="ECO:0000256" key="5">
    <source>
        <dbReference type="ARBA" id="ARBA00023002"/>
    </source>
</evidence>
<comment type="catalytic activity">
    <reaction evidence="7 12">
        <text>(S)-4-amino-5-oxopentanoate + tRNA(Glu) + NADP(+) = L-glutamyl-tRNA(Glu) + NADPH + H(+)</text>
        <dbReference type="Rhea" id="RHEA:12344"/>
        <dbReference type="Rhea" id="RHEA-COMP:9663"/>
        <dbReference type="Rhea" id="RHEA-COMP:9680"/>
        <dbReference type="ChEBI" id="CHEBI:15378"/>
        <dbReference type="ChEBI" id="CHEBI:57501"/>
        <dbReference type="ChEBI" id="CHEBI:57783"/>
        <dbReference type="ChEBI" id="CHEBI:58349"/>
        <dbReference type="ChEBI" id="CHEBI:78442"/>
        <dbReference type="ChEBI" id="CHEBI:78520"/>
        <dbReference type="EC" id="1.2.1.70"/>
    </reaction>
</comment>
<feature type="site" description="Important for activity" evidence="11">
    <location>
        <position position="89"/>
    </location>
</feature>
<evidence type="ECO:0000313" key="16">
    <source>
        <dbReference type="EMBL" id="KAF7276626.1"/>
    </source>
</evidence>
<feature type="domain" description="Quinate/shikimate 5-dehydrogenase/glutamyl-tRNA reductase" evidence="14">
    <location>
        <begin position="161"/>
        <end position="300"/>
    </location>
</feature>
<accession>A0A834M9D6</accession>
<feature type="binding site" evidence="9">
    <location>
        <begin position="104"/>
        <end position="106"/>
    </location>
    <ligand>
        <name>substrate</name>
    </ligand>
</feature>
<evidence type="ECO:0000313" key="17">
    <source>
        <dbReference type="Proteomes" id="UP000625711"/>
    </source>
</evidence>
<dbReference type="HAMAP" id="MF_00087">
    <property type="entry name" value="Glu_tRNA_reductase"/>
    <property type="match status" value="1"/>
</dbReference>
<dbReference type="UniPathway" id="UPA00251">
    <property type="reaction ID" value="UER00316"/>
</dbReference>
<sequence>GVNHHTASVELREQIAFNAERLNQLFNETRHIQDLDDMVVVSTCNRTEVYALAEHADKVLQWVAQSNHIDVDILLQHVYRYENVQAMTHLMRVASGLDSLMLGEPQILGQIKGALSLAKNAEMVSPQLNRLFEYAFYAAKKVRTETAVGEHAVSMGYAVAQLATQVFSHVSQLTVLIVAAGEMNTLVAKHLAEMGVAKMIICNRTRARAEHLAQELGSRVAVEVIDFDTLEQHLARADVVSSCTGSLHQVIHFNAVKQALKQRKYQPMLLVDLAVPRDFDPKVEKLDSVYLYGVDDLQAVIDENLSQRRQAALDAEVLVSQLASQFVAHEKIHQAGLDIQRYREHAETQRQSELQRALQQLEKGADPAQLLQEMSHRLSNKLLHTPSRLFREAAKAEDPTHYQWLNDT</sequence>
<dbReference type="InterPro" id="IPR036343">
    <property type="entry name" value="GluRdtase_N_sf"/>
</dbReference>
<evidence type="ECO:0000259" key="13">
    <source>
        <dbReference type="Pfam" id="PF00745"/>
    </source>
</evidence>
<keyword evidence="6 12" id="KW-0627">Porphyrin biosynthesis</keyword>
<dbReference type="InterPro" id="IPR015895">
    <property type="entry name" value="4pyrrol_synth_GluRdtase_N"/>
</dbReference>
<dbReference type="FunFam" id="3.40.50.720:FF:000031">
    <property type="entry name" value="Glutamyl-tRNA reductase"/>
    <property type="match status" value="1"/>
</dbReference>
<dbReference type="PIRSF" id="PIRSF000445">
    <property type="entry name" value="4pyrrol_synth_GluRdtase"/>
    <property type="match status" value="1"/>
</dbReference>
<name>A0A834M9D6_RHYFE</name>
<dbReference type="InterPro" id="IPR015896">
    <property type="entry name" value="4pyrrol_synth_GluRdtase_dimer"/>
</dbReference>
<dbReference type="OrthoDB" id="5577053at2759"/>
<dbReference type="PANTHER" id="PTHR43013:SF1">
    <property type="entry name" value="GLUTAMYL-TRNA REDUCTASE"/>
    <property type="match status" value="1"/>
</dbReference>
<dbReference type="Pfam" id="PF00745">
    <property type="entry name" value="GlutR_dimer"/>
    <property type="match status" value="1"/>
</dbReference>
<keyword evidence="17" id="KW-1185">Reference proteome</keyword>
<keyword evidence="5 12" id="KW-0560">Oxidoreductase</keyword>
<dbReference type="Proteomes" id="UP000625711">
    <property type="component" value="Unassembled WGS sequence"/>
</dbReference>
<dbReference type="SUPFAM" id="SSF69742">
    <property type="entry name" value="Glutamyl tRNA-reductase catalytic, N-terminal domain"/>
    <property type="match status" value="1"/>
</dbReference>
<dbReference type="Pfam" id="PF05201">
    <property type="entry name" value="GlutR_N"/>
    <property type="match status" value="1"/>
</dbReference>
<feature type="active site" description="Nucleophile" evidence="8">
    <location>
        <position position="44"/>
    </location>
</feature>
<comment type="pathway">
    <text evidence="1 12">Porphyrin-containing compound metabolism; protoporphyrin-IX biosynthesis; 5-aminolevulinate from L-glutamyl-tRNA(Glu): step 1/2.</text>
</comment>
<feature type="binding site" evidence="9">
    <location>
        <begin position="43"/>
        <end position="46"/>
    </location>
    <ligand>
        <name>substrate</name>
    </ligand>
</feature>
<dbReference type="SUPFAM" id="SSF51735">
    <property type="entry name" value="NAD(P)-binding Rossmann-fold domains"/>
    <property type="match status" value="1"/>
</dbReference>
<dbReference type="PROSITE" id="PS00747">
    <property type="entry name" value="GLUTR"/>
    <property type="match status" value="1"/>
</dbReference>
<feature type="binding site" evidence="9">
    <location>
        <position position="110"/>
    </location>
    <ligand>
        <name>substrate</name>
    </ligand>
</feature>
<protein>
    <recommendedName>
        <fullName evidence="3 12">Glutamyl-tRNA reductase</fullName>
        <ecNumber evidence="3 12">1.2.1.70</ecNumber>
    </recommendedName>
</protein>
<dbReference type="InterPro" id="IPR036453">
    <property type="entry name" value="GluRdtase_dimer_dom_sf"/>
</dbReference>
<evidence type="ECO:0000256" key="1">
    <source>
        <dbReference type="ARBA" id="ARBA00005059"/>
    </source>
</evidence>
<dbReference type="PANTHER" id="PTHR43013">
    <property type="entry name" value="GLUTAMYL-TRNA REDUCTASE"/>
    <property type="match status" value="1"/>
</dbReference>
<dbReference type="InterPro" id="IPR006151">
    <property type="entry name" value="Shikm_DH/Glu-tRNA_Rdtase"/>
</dbReference>
<feature type="non-terminal residue" evidence="16">
    <location>
        <position position="1"/>
    </location>
</feature>
<dbReference type="EMBL" id="JAACXV010006017">
    <property type="protein sequence ID" value="KAF7276626.1"/>
    <property type="molecule type" value="Genomic_DNA"/>
</dbReference>
<evidence type="ECO:0000256" key="9">
    <source>
        <dbReference type="PIRSR" id="PIRSR000445-2"/>
    </source>
</evidence>
<dbReference type="EC" id="1.2.1.70" evidence="3 12"/>
<dbReference type="CDD" id="cd05213">
    <property type="entry name" value="NAD_bind_Glutamyl_tRNA_reduct"/>
    <property type="match status" value="1"/>
</dbReference>
<dbReference type="Gene3D" id="3.30.460.30">
    <property type="entry name" value="Glutamyl-tRNA reductase, N-terminal domain"/>
    <property type="match status" value="1"/>
</dbReference>
<keyword evidence="4 10" id="KW-0521">NADP</keyword>
<gene>
    <name evidence="16" type="ORF">GWI33_010016</name>
</gene>
<dbReference type="GO" id="GO:0006782">
    <property type="term" value="P:protoporphyrinogen IX biosynthetic process"/>
    <property type="evidence" value="ECO:0007669"/>
    <property type="project" value="UniProtKB-UniPathway"/>
</dbReference>
<evidence type="ECO:0000259" key="15">
    <source>
        <dbReference type="Pfam" id="PF05201"/>
    </source>
</evidence>
<comment type="caution">
    <text evidence="16">The sequence shown here is derived from an EMBL/GenBank/DDBJ whole genome shotgun (WGS) entry which is preliminary data.</text>
</comment>
<evidence type="ECO:0000256" key="12">
    <source>
        <dbReference type="RuleBase" id="RU000584"/>
    </source>
</evidence>
<feature type="binding site" evidence="9">
    <location>
        <position position="99"/>
    </location>
    <ligand>
        <name>substrate</name>
    </ligand>
</feature>
<reference evidence="16" key="1">
    <citation type="submission" date="2020-08" db="EMBL/GenBank/DDBJ databases">
        <title>Genome sequencing and assembly of the red palm weevil Rhynchophorus ferrugineus.</title>
        <authorList>
            <person name="Dias G.B."/>
            <person name="Bergman C.M."/>
            <person name="Manee M."/>
        </authorList>
    </citation>
    <scope>NUCLEOTIDE SEQUENCE</scope>
    <source>
        <strain evidence="16">AA-2017</strain>
        <tissue evidence="16">Whole larva</tissue>
    </source>
</reference>
<evidence type="ECO:0000256" key="2">
    <source>
        <dbReference type="ARBA" id="ARBA00005916"/>
    </source>
</evidence>